<dbReference type="GO" id="GO:0005737">
    <property type="term" value="C:cytoplasm"/>
    <property type="evidence" value="ECO:0007669"/>
    <property type="project" value="UniProtKB-ARBA"/>
</dbReference>
<evidence type="ECO:0000313" key="5">
    <source>
        <dbReference type="Proteomes" id="UP000827889"/>
    </source>
</evidence>
<organism evidence="5 6">
    <name type="scientific">Rhodamnia argentea</name>
    <dbReference type="NCBI Taxonomy" id="178133"/>
    <lineage>
        <taxon>Eukaryota</taxon>
        <taxon>Viridiplantae</taxon>
        <taxon>Streptophyta</taxon>
        <taxon>Embryophyta</taxon>
        <taxon>Tracheophyta</taxon>
        <taxon>Spermatophyta</taxon>
        <taxon>Magnoliopsida</taxon>
        <taxon>eudicotyledons</taxon>
        <taxon>Gunneridae</taxon>
        <taxon>Pentapetalae</taxon>
        <taxon>rosids</taxon>
        <taxon>malvids</taxon>
        <taxon>Myrtales</taxon>
        <taxon>Myrtaceae</taxon>
        <taxon>Myrtoideae</taxon>
        <taxon>Myrteae</taxon>
        <taxon>Australasian group</taxon>
        <taxon>Rhodamnia</taxon>
    </lineage>
</organism>
<evidence type="ECO:0000256" key="1">
    <source>
        <dbReference type="ARBA" id="ARBA00022884"/>
    </source>
</evidence>
<feature type="compositionally biased region" description="Polar residues" evidence="3">
    <location>
        <begin position="1"/>
        <end position="26"/>
    </location>
</feature>
<reference evidence="6" key="1">
    <citation type="submission" date="2025-08" db="UniProtKB">
        <authorList>
            <consortium name="RefSeq"/>
        </authorList>
    </citation>
    <scope>IDENTIFICATION</scope>
    <source>
        <tissue evidence="6">Leaf</tissue>
    </source>
</reference>
<dbReference type="RefSeq" id="XP_030524013.1">
    <property type="nucleotide sequence ID" value="XM_030668153.2"/>
</dbReference>
<keyword evidence="1 2" id="KW-0694">RNA-binding</keyword>
<dbReference type="PANTHER" id="PTHR22792">
    <property type="entry name" value="LUPUS LA PROTEIN-RELATED"/>
    <property type="match status" value="1"/>
</dbReference>
<feature type="region of interest" description="Disordered" evidence="3">
    <location>
        <begin position="1"/>
        <end position="44"/>
    </location>
</feature>
<feature type="compositionally biased region" description="Polar residues" evidence="3">
    <location>
        <begin position="279"/>
        <end position="290"/>
    </location>
</feature>
<dbReference type="GO" id="GO:0003723">
    <property type="term" value="F:RNA binding"/>
    <property type="evidence" value="ECO:0007669"/>
    <property type="project" value="UniProtKB-UniRule"/>
</dbReference>
<accession>A0A8B8NPZ4</accession>
<dbReference type="SMART" id="SM00715">
    <property type="entry name" value="LA"/>
    <property type="match status" value="1"/>
</dbReference>
<dbReference type="PROSITE" id="PS50961">
    <property type="entry name" value="HTH_LA"/>
    <property type="match status" value="1"/>
</dbReference>
<dbReference type="Proteomes" id="UP000827889">
    <property type="component" value="Chromosome 11"/>
</dbReference>
<dbReference type="OrthoDB" id="340227at2759"/>
<evidence type="ECO:0000256" key="3">
    <source>
        <dbReference type="SAM" id="MobiDB-lite"/>
    </source>
</evidence>
<dbReference type="Pfam" id="PF05383">
    <property type="entry name" value="La"/>
    <property type="match status" value="1"/>
</dbReference>
<proteinExistence type="predicted"/>
<name>A0A8B8NPZ4_9MYRT</name>
<dbReference type="Gene3D" id="1.10.10.10">
    <property type="entry name" value="Winged helix-like DNA-binding domain superfamily/Winged helix DNA-binding domain"/>
    <property type="match status" value="1"/>
</dbReference>
<dbReference type="InterPro" id="IPR045180">
    <property type="entry name" value="La_dom_prot"/>
</dbReference>
<dbReference type="FunFam" id="1.10.10.10:FF:000131">
    <property type="entry name" value="la-related protein 1B isoform X2"/>
    <property type="match status" value="1"/>
</dbReference>
<evidence type="ECO:0000256" key="2">
    <source>
        <dbReference type="PROSITE-ProRule" id="PRU00332"/>
    </source>
</evidence>
<evidence type="ECO:0000259" key="4">
    <source>
        <dbReference type="PROSITE" id="PS50961"/>
    </source>
</evidence>
<dbReference type="InterPro" id="IPR036388">
    <property type="entry name" value="WH-like_DNA-bd_sf"/>
</dbReference>
<sequence>MAIVTDTTNANSIEANNHSPRNSAGAVNSPRLGRPMRTTVSPPWNEIVRGESDMTESVDLLSKLAIAVAPEVVPSSSSSSLSSIAEEGNSENGNVGKKTAWKLPSDSPGPTAAEFGPVMGADSWPALSESTRSSTKSTSVPVKGLSDGSSSVPVTEGNGNASSVLQKQLTDNKDANLATSSSIPARPRSRKQSGSTSSSGGVAQTSAIVAPTVDLRSNNPSARDHNHRSGPVSHSQNGNEHPQQQRSSFRSRNGGNYSRGDGSYQHNYGVRRDQERGNQELSGHRNFNNNRDSHMPQQRAMPRFGRPAAPPPISPATAAYISPASVRPFGGPVVFPDTPVYYVPIPPMDLRNVPYYQPIQPHMVYYPPPNQFLHAQIVKQIDYYFSNENLVKDIYLRRQMDKEGWVSIAVIAGFKKVMELTTDVQLILDAVRTSAFVEVQGEKVRKRTDWPKWVLSTSAHSSGVASPRFPDSLSHDTLASGIESVSLNVRDTRFDNVVGHADAHAAMSRRLEELNRIGEKGQTSTAATGTST</sequence>
<dbReference type="AlphaFoldDB" id="A0A8B8NPZ4"/>
<feature type="compositionally biased region" description="Low complexity" evidence="3">
    <location>
        <begin position="128"/>
        <end position="139"/>
    </location>
</feature>
<dbReference type="CDD" id="cd07323">
    <property type="entry name" value="LAM"/>
    <property type="match status" value="1"/>
</dbReference>
<dbReference type="InterPro" id="IPR006630">
    <property type="entry name" value="La_HTH"/>
</dbReference>
<dbReference type="KEGG" id="rarg:115736435"/>
<feature type="compositionally biased region" description="Polar residues" evidence="3">
    <location>
        <begin position="147"/>
        <end position="169"/>
    </location>
</feature>
<keyword evidence="5" id="KW-1185">Reference proteome</keyword>
<evidence type="ECO:0000313" key="6">
    <source>
        <dbReference type="RefSeq" id="XP_030524013.1"/>
    </source>
</evidence>
<feature type="region of interest" description="Disordered" evidence="3">
    <location>
        <begin position="75"/>
        <end position="301"/>
    </location>
</feature>
<gene>
    <name evidence="6" type="primary">LOC115736435</name>
</gene>
<protein>
    <submittedName>
        <fullName evidence="6">La-related protein 1C-like</fullName>
    </submittedName>
</protein>
<dbReference type="GeneID" id="115736435"/>
<feature type="compositionally biased region" description="Polar residues" evidence="3">
    <location>
        <begin position="232"/>
        <end position="256"/>
    </location>
</feature>
<feature type="compositionally biased region" description="Low complexity" evidence="3">
    <location>
        <begin position="192"/>
        <end position="207"/>
    </location>
</feature>
<dbReference type="InterPro" id="IPR036390">
    <property type="entry name" value="WH_DNA-bd_sf"/>
</dbReference>
<dbReference type="SUPFAM" id="SSF46785">
    <property type="entry name" value="Winged helix' DNA-binding domain"/>
    <property type="match status" value="1"/>
</dbReference>
<feature type="domain" description="HTH La-type RNA-binding" evidence="4">
    <location>
        <begin position="367"/>
        <end position="456"/>
    </location>
</feature>
<dbReference type="PANTHER" id="PTHR22792:SF132">
    <property type="entry name" value="LA-RELATED PROTEIN 1"/>
    <property type="match status" value="1"/>
</dbReference>